<accession>A0AA35V7I2</accession>
<comment type="caution">
    <text evidence="3">The sequence shown here is derived from an EMBL/GenBank/DDBJ whole genome shotgun (WGS) entry which is preliminary data.</text>
</comment>
<keyword evidence="3" id="KW-0808">Transferase</keyword>
<dbReference type="Proteomes" id="UP001176960">
    <property type="component" value="Unassembled WGS sequence"/>
</dbReference>
<dbReference type="InterPro" id="IPR001173">
    <property type="entry name" value="Glyco_trans_2-like"/>
</dbReference>
<dbReference type="Pfam" id="PF00535">
    <property type="entry name" value="Glycos_transf_2"/>
    <property type="match status" value="1"/>
</dbReference>
<dbReference type="RefSeq" id="WP_289842119.1">
    <property type="nucleotide sequence ID" value="NZ_CATKSH010000010.1"/>
</dbReference>
<reference evidence="3" key="1">
    <citation type="submission" date="2023-03" db="EMBL/GenBank/DDBJ databases">
        <authorList>
            <person name="Cleenwerck I."/>
        </authorList>
    </citation>
    <scope>NUCLEOTIDE SEQUENCE</scope>
    <source>
        <strain evidence="3">LMG 32879</strain>
    </source>
</reference>
<sequence length="335" mass="37246">MRHPDSKARDSAAPRSWVPRMVGGGDMQEAPVAILLSVYNGEAFLNQQLDSFVAQTHRNWTLYWRDDGSDDASRAIMLSFQAHRGLGRCIESRECEERLGVARSFAHLLTLVPPGAMVAYADQDDVWLPEKLDWAVTALAGHRTGPALYCARQYLTDASLTVKGESPPFLRPPGFEAALTQNIVTGHTMMLSAAACALLVDFAPPEEVLHDWWAYLVVTATGGVVVADGRCVSYYRQHGRNVVGANRSRLHRAFAALRRGPYQFMATFSANVAGLMSRPAIATPKARALLVDLAHTLPRGRWARARLLRRYPGLVRQTPSETWLFRFWFVLSDGR</sequence>
<dbReference type="Gene3D" id="3.90.550.10">
    <property type="entry name" value="Spore Coat Polysaccharide Biosynthesis Protein SpsA, Chain A"/>
    <property type="match status" value="1"/>
</dbReference>
<dbReference type="PANTHER" id="PTHR22916">
    <property type="entry name" value="GLYCOSYLTRANSFERASE"/>
    <property type="match status" value="1"/>
</dbReference>
<feature type="domain" description="Glycosyltransferase 2-like" evidence="2">
    <location>
        <begin position="34"/>
        <end position="167"/>
    </location>
</feature>
<gene>
    <name evidence="3" type="ORF">LMG32879_001935</name>
</gene>
<evidence type="ECO:0000313" key="4">
    <source>
        <dbReference type="Proteomes" id="UP001176960"/>
    </source>
</evidence>
<evidence type="ECO:0000259" key="2">
    <source>
        <dbReference type="Pfam" id="PF00535"/>
    </source>
</evidence>
<evidence type="ECO:0000313" key="3">
    <source>
        <dbReference type="EMBL" id="CAI9121089.1"/>
    </source>
</evidence>
<dbReference type="AlphaFoldDB" id="A0AA35V7I2"/>
<proteinExistence type="predicted"/>
<evidence type="ECO:0000256" key="1">
    <source>
        <dbReference type="SAM" id="MobiDB-lite"/>
    </source>
</evidence>
<organism evidence="3 4">
    <name type="scientific">Brytella acorum</name>
    <dbReference type="NCBI Taxonomy" id="2959299"/>
    <lineage>
        <taxon>Bacteria</taxon>
        <taxon>Pseudomonadati</taxon>
        <taxon>Pseudomonadota</taxon>
        <taxon>Alphaproteobacteria</taxon>
        <taxon>Acetobacterales</taxon>
        <taxon>Acetobacteraceae</taxon>
        <taxon>Brytella</taxon>
    </lineage>
</organism>
<keyword evidence="4" id="KW-1185">Reference proteome</keyword>
<protein>
    <submittedName>
        <fullName evidence="3">Glycosyltransferase</fullName>
        <ecNumber evidence="3">2.4.-.-</ecNumber>
    </submittedName>
</protein>
<dbReference type="EC" id="2.4.-.-" evidence="3"/>
<dbReference type="SUPFAM" id="SSF53448">
    <property type="entry name" value="Nucleotide-diphospho-sugar transferases"/>
    <property type="match status" value="1"/>
</dbReference>
<dbReference type="EMBL" id="CATKSH010000010">
    <property type="protein sequence ID" value="CAI9121089.1"/>
    <property type="molecule type" value="Genomic_DNA"/>
</dbReference>
<name>A0AA35V7I2_9PROT</name>
<dbReference type="InterPro" id="IPR029044">
    <property type="entry name" value="Nucleotide-diphossugar_trans"/>
</dbReference>
<keyword evidence="3" id="KW-0328">Glycosyltransferase</keyword>
<feature type="region of interest" description="Disordered" evidence="1">
    <location>
        <begin position="1"/>
        <end position="20"/>
    </location>
</feature>
<feature type="compositionally biased region" description="Basic and acidic residues" evidence="1">
    <location>
        <begin position="1"/>
        <end position="12"/>
    </location>
</feature>
<dbReference type="PANTHER" id="PTHR22916:SF3">
    <property type="entry name" value="UDP-GLCNAC:BETAGAL BETA-1,3-N-ACETYLGLUCOSAMINYLTRANSFERASE-LIKE PROTEIN 1"/>
    <property type="match status" value="1"/>
</dbReference>
<dbReference type="GO" id="GO:0016758">
    <property type="term" value="F:hexosyltransferase activity"/>
    <property type="evidence" value="ECO:0007669"/>
    <property type="project" value="UniProtKB-ARBA"/>
</dbReference>